<dbReference type="GO" id="GO:0042597">
    <property type="term" value="C:periplasmic space"/>
    <property type="evidence" value="ECO:0007669"/>
    <property type="project" value="UniProtKB-ARBA"/>
</dbReference>
<protein>
    <submittedName>
        <fullName evidence="3">Glutathione-binding protein GsiB</fullName>
    </submittedName>
</protein>
<dbReference type="SUPFAM" id="SSF53850">
    <property type="entry name" value="Periplasmic binding protein-like II"/>
    <property type="match status" value="1"/>
</dbReference>
<dbReference type="PATRIC" id="fig|1716141.3.peg.6474"/>
<dbReference type="Pfam" id="PF00496">
    <property type="entry name" value="SBP_bac_5"/>
    <property type="match status" value="1"/>
</dbReference>
<dbReference type="GO" id="GO:0015833">
    <property type="term" value="P:peptide transport"/>
    <property type="evidence" value="ECO:0007669"/>
    <property type="project" value="TreeGrafter"/>
</dbReference>
<organism evidence="3 4">
    <name type="scientific">Streptomyces jeddahensis</name>
    <dbReference type="NCBI Taxonomy" id="1716141"/>
    <lineage>
        <taxon>Bacteria</taxon>
        <taxon>Bacillati</taxon>
        <taxon>Actinomycetota</taxon>
        <taxon>Actinomycetes</taxon>
        <taxon>Kitasatosporales</taxon>
        <taxon>Streptomycetaceae</taxon>
        <taxon>Streptomyces</taxon>
    </lineage>
</organism>
<name>A0A177HJW6_9ACTN</name>
<dbReference type="GO" id="GO:1904680">
    <property type="term" value="F:peptide transmembrane transporter activity"/>
    <property type="evidence" value="ECO:0007669"/>
    <property type="project" value="TreeGrafter"/>
</dbReference>
<comment type="caution">
    <text evidence="3">The sequence shown here is derived from an EMBL/GenBank/DDBJ whole genome shotgun (WGS) entry which is preliminary data.</text>
</comment>
<dbReference type="CDD" id="cd08506">
    <property type="entry name" value="PBP2_clavulanate_OppA2"/>
    <property type="match status" value="1"/>
</dbReference>
<dbReference type="Gene3D" id="3.40.190.10">
    <property type="entry name" value="Periplasmic binding protein-like II"/>
    <property type="match status" value="1"/>
</dbReference>
<accession>A0A177HJW6</accession>
<feature type="domain" description="Solute-binding protein family 5" evidence="2">
    <location>
        <begin position="124"/>
        <end position="517"/>
    </location>
</feature>
<evidence type="ECO:0000313" key="3">
    <source>
        <dbReference type="EMBL" id="OAH10524.1"/>
    </source>
</evidence>
<dbReference type="InterPro" id="IPR039424">
    <property type="entry name" value="SBP_5"/>
</dbReference>
<sequence length="607" mass="66234">MVLRHRPGTANLGGYEKMPTGSPKRRLAAGAALVVAALVTTTACGGGDGENGSDDAKGAGYNAALNKVVNASTKKGGTLKFIGKQDFDSLDPQRTYYGMTWDFMRFFTRTLVTYDTKPGEASNKLVGDLATGPAEVSADGKTYTYKLRDGLTWEDGSKLTSKDIKYGIERIWATDVITGGPAYIKQTLDPKGEYPGPYKDKSKDKLGLKAIETPDDQTIVFKLPKPNGDFEQFLAMPTGAPVKQSEDTGAKYTQRPFSSGPYKVQSYKANKGLTLVRNDKWNKASDPIRPALPDKITVTISANLEENDKRLMEGDYDLDVNGTGMTQSGRVTAVQDHKANVDNIQTSFVRYVALVHTAKPLDDVHCRKAVFYATDFAGLQQTRGGAIAGGEIANSTFPKSIPGYSDYDPYGILARKGKPDLAKAKAELKECGEPNGFSTKISARNNNPGEVDTAEALQEQLAKVGIKVEVDPIDGAESSSITGSPKVVKERGYGMTMSGWGPDFPTGQGYAQPLFDSRFLFESGNYNESQIKDKTIDKIFDDAIATTDKAKAEELYKQLDKRLLDNADWMPFIYEKNISWRSPRLTNVYSSAAYNGRYDYVSLGVVK</sequence>
<dbReference type="PANTHER" id="PTHR30290:SF83">
    <property type="entry name" value="ABC TRANSPORTER SUBSTRATE-BINDING PROTEIN"/>
    <property type="match status" value="1"/>
</dbReference>
<evidence type="ECO:0000313" key="4">
    <source>
        <dbReference type="Proteomes" id="UP000077381"/>
    </source>
</evidence>
<keyword evidence="4" id="KW-1185">Reference proteome</keyword>
<dbReference type="InterPro" id="IPR030678">
    <property type="entry name" value="Peptide/Ni-bd"/>
</dbReference>
<dbReference type="InterPro" id="IPR000914">
    <property type="entry name" value="SBP_5_dom"/>
</dbReference>
<evidence type="ECO:0000259" key="2">
    <source>
        <dbReference type="Pfam" id="PF00496"/>
    </source>
</evidence>
<feature type="region of interest" description="Disordered" evidence="1">
    <location>
        <begin position="1"/>
        <end position="22"/>
    </location>
</feature>
<dbReference type="GO" id="GO:0043190">
    <property type="term" value="C:ATP-binding cassette (ABC) transporter complex"/>
    <property type="evidence" value="ECO:0007669"/>
    <property type="project" value="InterPro"/>
</dbReference>
<dbReference type="Gene3D" id="3.10.105.10">
    <property type="entry name" value="Dipeptide-binding Protein, Domain 3"/>
    <property type="match status" value="1"/>
</dbReference>
<dbReference type="PIRSF" id="PIRSF002741">
    <property type="entry name" value="MppA"/>
    <property type="match status" value="1"/>
</dbReference>
<dbReference type="PANTHER" id="PTHR30290">
    <property type="entry name" value="PERIPLASMIC BINDING COMPONENT OF ABC TRANSPORTER"/>
    <property type="match status" value="1"/>
</dbReference>
<reference evidence="3 4" key="1">
    <citation type="submission" date="2015-12" db="EMBL/GenBank/DDBJ databases">
        <title>Genome sequence of Streptomyces sp. G25.</title>
        <authorList>
            <person name="Poehlein A."/>
            <person name="Roettig A."/>
            <person name="Hiessl S."/>
            <person name="Hauschild P."/>
            <person name="Schauer J."/>
            <person name="Madkour M.H."/>
            <person name="Al-Ansari A.M."/>
            <person name="Almakishah N.H."/>
            <person name="Steinbuechel A."/>
            <person name="Daniel R."/>
        </authorList>
    </citation>
    <scope>NUCLEOTIDE SEQUENCE [LARGE SCALE GENOMIC DNA]</scope>
    <source>
        <strain evidence="4">G25(2015)</strain>
    </source>
</reference>
<dbReference type="Proteomes" id="UP000077381">
    <property type="component" value="Unassembled WGS sequence"/>
</dbReference>
<dbReference type="STRING" id="1716141.STSP_61600"/>
<evidence type="ECO:0000256" key="1">
    <source>
        <dbReference type="SAM" id="MobiDB-lite"/>
    </source>
</evidence>
<dbReference type="EMBL" id="LOHS01000138">
    <property type="protein sequence ID" value="OAH10524.1"/>
    <property type="molecule type" value="Genomic_DNA"/>
</dbReference>
<gene>
    <name evidence="3" type="primary">gsiB_5</name>
    <name evidence="3" type="ORF">STSP_61600</name>
</gene>
<dbReference type="AlphaFoldDB" id="A0A177HJW6"/>
<proteinExistence type="predicted"/>